<dbReference type="OrthoDB" id="258392at2759"/>
<evidence type="ECO:0000313" key="4">
    <source>
        <dbReference type="EMBL" id="TKR82150.1"/>
    </source>
</evidence>
<dbReference type="InterPro" id="IPR050645">
    <property type="entry name" value="Histidine_acid_phosphatase"/>
</dbReference>
<keyword evidence="3" id="KW-0732">Signal</keyword>
<dbReference type="PANTHER" id="PTHR11567">
    <property type="entry name" value="ACID PHOSPHATASE-RELATED"/>
    <property type="match status" value="1"/>
</dbReference>
<evidence type="ECO:0000313" key="5">
    <source>
        <dbReference type="Proteomes" id="UP000298663"/>
    </source>
</evidence>
<dbReference type="Gene3D" id="3.40.50.1240">
    <property type="entry name" value="Phosphoglycerate mutase-like"/>
    <property type="match status" value="1"/>
</dbReference>
<comment type="caution">
    <text evidence="4">The sequence shown here is derived from an EMBL/GenBank/DDBJ whole genome shotgun (WGS) entry which is preliminary data.</text>
</comment>
<reference evidence="4 5" key="1">
    <citation type="journal article" date="2015" name="Genome Biol.">
        <title>Comparative genomics of Steinernema reveals deeply conserved gene regulatory networks.</title>
        <authorList>
            <person name="Dillman A.R."/>
            <person name="Macchietto M."/>
            <person name="Porter C.F."/>
            <person name="Rogers A."/>
            <person name="Williams B."/>
            <person name="Antoshechkin I."/>
            <person name="Lee M.M."/>
            <person name="Goodwin Z."/>
            <person name="Lu X."/>
            <person name="Lewis E.E."/>
            <person name="Goodrich-Blair H."/>
            <person name="Stock S.P."/>
            <person name="Adams B.J."/>
            <person name="Sternberg P.W."/>
            <person name="Mortazavi A."/>
        </authorList>
    </citation>
    <scope>NUCLEOTIDE SEQUENCE [LARGE SCALE GENOMIC DNA]</scope>
    <source>
        <strain evidence="4 5">ALL</strain>
    </source>
</reference>
<evidence type="ECO:0008006" key="6">
    <source>
        <dbReference type="Google" id="ProtNLM"/>
    </source>
</evidence>
<dbReference type="Pfam" id="PF00328">
    <property type="entry name" value="His_Phos_2"/>
    <property type="match status" value="1"/>
</dbReference>
<dbReference type="InterPro" id="IPR033379">
    <property type="entry name" value="Acid_Pase_AS"/>
</dbReference>
<accession>A0A4U5NHD5</accession>
<dbReference type="PROSITE" id="PS00616">
    <property type="entry name" value="HIS_ACID_PHOSPHAT_1"/>
    <property type="match status" value="1"/>
</dbReference>
<dbReference type="PROSITE" id="PS00778">
    <property type="entry name" value="HIS_ACID_PHOSPHAT_2"/>
    <property type="match status" value="1"/>
</dbReference>
<dbReference type="SUPFAM" id="SSF53254">
    <property type="entry name" value="Phosphoglycerate mutase-like"/>
    <property type="match status" value="1"/>
</dbReference>
<dbReference type="AlphaFoldDB" id="A0A4U5NHD5"/>
<dbReference type="InterPro" id="IPR000560">
    <property type="entry name" value="His_Pase_clade-2"/>
</dbReference>
<dbReference type="InterPro" id="IPR029033">
    <property type="entry name" value="His_PPase_superfam"/>
</dbReference>
<sequence>MWLLTLAVFFGVVGSGFGGLVHVQVLFRHGDRTPTGTFKSDPNQLSSWPVGWGELTTTGMDELYQQGRRLRQTYMDELKFANPTYKSSEAYFRSTSYDRTLQSASSLLTAFYKDSEGTYPAQNPNWPRFYTPVPVHSVPKHEDHLLNIYRDCPRQVQLNMRREANPRFVAYLNSQKDYFDYISEKTETPLKHLSDLHHFLDTIYVEKIYNRTLASWITEGVVKRGEAVMSTIDDYGFGLSGFGKPEDVELLKINAGYLLNDVIERMLSAKNATDKPRFVGYSTHDTTILTFLRTLGAKSAVTGGRRLIDYAAMLVIELWEIQGKYFVSMKYSANEKSEFEFHTKSIAGCPNSRFCPLEVFVEQRVKYVVKDPVKECEKVEESYAEELLL</sequence>
<keyword evidence="5" id="KW-1185">Reference proteome</keyword>
<protein>
    <recommendedName>
        <fullName evidence="6">Acid phosphatase</fullName>
    </recommendedName>
</protein>
<dbReference type="GO" id="GO:0003993">
    <property type="term" value="F:acid phosphatase activity"/>
    <property type="evidence" value="ECO:0007669"/>
    <property type="project" value="UniProtKB-EC"/>
</dbReference>
<feature type="chain" id="PRO_5020950969" description="Acid phosphatase" evidence="3">
    <location>
        <begin position="19"/>
        <end position="389"/>
    </location>
</feature>
<name>A0A4U5NHD5_STECR</name>
<organism evidence="4 5">
    <name type="scientific">Steinernema carpocapsae</name>
    <name type="common">Entomopathogenic nematode</name>
    <dbReference type="NCBI Taxonomy" id="34508"/>
    <lineage>
        <taxon>Eukaryota</taxon>
        <taxon>Metazoa</taxon>
        <taxon>Ecdysozoa</taxon>
        <taxon>Nematoda</taxon>
        <taxon>Chromadorea</taxon>
        <taxon>Rhabditida</taxon>
        <taxon>Tylenchina</taxon>
        <taxon>Panagrolaimomorpha</taxon>
        <taxon>Strongyloidoidea</taxon>
        <taxon>Steinernematidae</taxon>
        <taxon>Steinernema</taxon>
    </lineage>
</organism>
<evidence type="ECO:0000256" key="3">
    <source>
        <dbReference type="SAM" id="SignalP"/>
    </source>
</evidence>
<comment type="catalytic activity">
    <reaction evidence="1">
        <text>a phosphate monoester + H2O = an alcohol + phosphate</text>
        <dbReference type="Rhea" id="RHEA:15017"/>
        <dbReference type="ChEBI" id="CHEBI:15377"/>
        <dbReference type="ChEBI" id="CHEBI:30879"/>
        <dbReference type="ChEBI" id="CHEBI:43474"/>
        <dbReference type="ChEBI" id="CHEBI:67140"/>
        <dbReference type="EC" id="3.1.3.2"/>
    </reaction>
</comment>
<comment type="similarity">
    <text evidence="2">Belongs to the histidine acid phosphatase family.</text>
</comment>
<evidence type="ECO:0000256" key="1">
    <source>
        <dbReference type="ARBA" id="ARBA00000032"/>
    </source>
</evidence>
<dbReference type="EMBL" id="AZBU02000004">
    <property type="protein sequence ID" value="TKR82150.1"/>
    <property type="molecule type" value="Genomic_DNA"/>
</dbReference>
<dbReference type="STRING" id="34508.A0A4U5NHD5"/>
<dbReference type="Proteomes" id="UP000298663">
    <property type="component" value="Unassembled WGS sequence"/>
</dbReference>
<feature type="signal peptide" evidence="3">
    <location>
        <begin position="1"/>
        <end position="18"/>
    </location>
</feature>
<dbReference type="CDD" id="cd07061">
    <property type="entry name" value="HP_HAP_like"/>
    <property type="match status" value="1"/>
</dbReference>
<proteinExistence type="inferred from homology"/>
<reference evidence="4 5" key="2">
    <citation type="journal article" date="2019" name="G3 (Bethesda)">
        <title>Hybrid Assembly of the Genome of the Entomopathogenic Nematode Steinernema carpocapsae Identifies the X-Chromosome.</title>
        <authorList>
            <person name="Serra L."/>
            <person name="Macchietto M."/>
            <person name="Macias-Munoz A."/>
            <person name="McGill C.J."/>
            <person name="Rodriguez I.M."/>
            <person name="Rodriguez B."/>
            <person name="Murad R."/>
            <person name="Mortazavi A."/>
        </authorList>
    </citation>
    <scope>NUCLEOTIDE SEQUENCE [LARGE SCALE GENOMIC DNA]</scope>
    <source>
        <strain evidence="4 5">ALL</strain>
    </source>
</reference>
<dbReference type="PANTHER" id="PTHR11567:SF210">
    <property type="entry name" value="ACID PHOSPHATASE 5-RELATED"/>
    <property type="match status" value="1"/>
</dbReference>
<evidence type="ECO:0000256" key="2">
    <source>
        <dbReference type="ARBA" id="ARBA00005375"/>
    </source>
</evidence>
<gene>
    <name evidence="4" type="ORF">L596_015918</name>
</gene>